<dbReference type="KEGG" id="pnl:PNK_1177"/>
<gene>
    <name evidence="1" type="ORF">PNK_1177</name>
</gene>
<dbReference type="RefSeq" id="WP_059060891.1">
    <property type="nucleotide sequence ID" value="NZ_LN879502.1"/>
</dbReference>
<organism evidence="1 2">
    <name type="scientific">Candidatus Protochlamydia naegleriophila</name>
    <dbReference type="NCBI Taxonomy" id="389348"/>
    <lineage>
        <taxon>Bacteria</taxon>
        <taxon>Pseudomonadati</taxon>
        <taxon>Chlamydiota</taxon>
        <taxon>Chlamydiia</taxon>
        <taxon>Parachlamydiales</taxon>
        <taxon>Parachlamydiaceae</taxon>
        <taxon>Candidatus Protochlamydia</taxon>
    </lineage>
</organism>
<protein>
    <submittedName>
        <fullName evidence="1">Uncharacterized protein</fullName>
    </submittedName>
</protein>
<evidence type="ECO:0000313" key="2">
    <source>
        <dbReference type="Proteomes" id="UP000069902"/>
    </source>
</evidence>
<accession>A0A0U5JDB7</accession>
<dbReference type="Proteomes" id="UP000069902">
    <property type="component" value="Chromosome cPNK"/>
</dbReference>
<dbReference type="EMBL" id="LN879502">
    <property type="protein sequence ID" value="CUI16794.1"/>
    <property type="molecule type" value="Genomic_DNA"/>
</dbReference>
<name>A0A0U5JDB7_9BACT</name>
<dbReference type="InParanoid" id="A0A0U5JDB7"/>
<dbReference type="AlphaFoldDB" id="A0A0U5JDB7"/>
<sequence length="241" mass="27680">MNSVSKWEIERNSGALFYEPNQNYFEFNNGNTKRTFKTLYNGYYAISLVSIFHSTIGMNLKNETIVKSACFFPKLCTQADGEMNIQVGLFGYEEDGANQLQGLSWGVYDDDEQKEYTFEVEEDDVVARNFVRYAPTTNHPNSEKPYEMDAYVRHFRVSLIRDDNRRIQKIALRYVSLLDPTINLDEDRWAVTLVSAMNSTQGFFSKFLEGKVGHAMLACEGIKKANLFLGMYILNKLLTAV</sequence>
<dbReference type="STRING" id="389348.PNK_1177"/>
<dbReference type="PATRIC" id="fig|389348.3.peg.1304"/>
<proteinExistence type="predicted"/>
<keyword evidence="2" id="KW-1185">Reference proteome</keyword>
<evidence type="ECO:0000313" key="1">
    <source>
        <dbReference type="EMBL" id="CUI16794.1"/>
    </source>
</evidence>
<reference evidence="2" key="1">
    <citation type="submission" date="2015-09" db="EMBL/GenBank/DDBJ databases">
        <authorList>
            <person name="Bertelli C."/>
        </authorList>
    </citation>
    <scope>NUCLEOTIDE SEQUENCE [LARGE SCALE GENOMIC DNA]</scope>
    <source>
        <strain evidence="2">KNic</strain>
    </source>
</reference>